<comment type="subunit">
    <text evidence="10">Homodimer.</text>
</comment>
<evidence type="ECO:0000256" key="3">
    <source>
        <dbReference type="ARBA" id="ARBA00022692"/>
    </source>
</evidence>
<dbReference type="Gene3D" id="1.10.472.100">
    <property type="entry name" value="Presenilin"/>
    <property type="match status" value="1"/>
</dbReference>
<feature type="transmembrane region" description="Helical" evidence="10">
    <location>
        <begin position="254"/>
        <end position="273"/>
    </location>
</feature>
<evidence type="ECO:0000256" key="1">
    <source>
        <dbReference type="ARBA" id="ARBA00008604"/>
    </source>
</evidence>
<dbReference type="PRINTS" id="PR01072">
    <property type="entry name" value="PRESENILIN"/>
</dbReference>
<name>A0A8T2JPI0_9PIPI</name>
<evidence type="ECO:0000256" key="7">
    <source>
        <dbReference type="ARBA" id="ARBA00022989"/>
    </source>
</evidence>
<dbReference type="GO" id="GO:0007219">
    <property type="term" value="P:Notch signaling pathway"/>
    <property type="evidence" value="ECO:0007669"/>
    <property type="project" value="UniProtKB-KW"/>
</dbReference>
<dbReference type="GO" id="GO:0005789">
    <property type="term" value="C:endoplasmic reticulum membrane"/>
    <property type="evidence" value="ECO:0007669"/>
    <property type="project" value="UniProtKB-SubCell"/>
</dbReference>
<accession>A0A8T2JPI0</accession>
<protein>
    <recommendedName>
        <fullName evidence="10">Presenilin</fullName>
        <ecNumber evidence="10">3.4.23.-</ecNumber>
    </recommendedName>
</protein>
<feature type="transmembrane region" description="Helical" evidence="10">
    <location>
        <begin position="205"/>
        <end position="225"/>
    </location>
</feature>
<feature type="transmembrane region" description="Helical" evidence="10">
    <location>
        <begin position="394"/>
        <end position="414"/>
    </location>
</feature>
<comment type="subcellular location">
    <subcellularLocation>
        <location evidence="10">Endoplasmic reticulum membrane</location>
        <topology evidence="10">Multi-pass membrane protein</topology>
    </subcellularLocation>
    <subcellularLocation>
        <location evidence="10">Golgi apparatus membrane</location>
        <topology evidence="10">Multi-pass membrane protein</topology>
    </subcellularLocation>
</comment>
<dbReference type="InterPro" id="IPR001108">
    <property type="entry name" value="Peptidase_A22A"/>
</dbReference>
<keyword evidence="4 10" id="KW-0378">Hydrolase</keyword>
<feature type="transmembrane region" description="Helical" evidence="10">
    <location>
        <begin position="420"/>
        <end position="439"/>
    </location>
</feature>
<comment type="domain">
    <text evidence="10">The PAL motif is required for normal active site conformation.</text>
</comment>
<dbReference type="AlphaFoldDB" id="A0A8T2JPI0"/>
<evidence type="ECO:0000256" key="4">
    <source>
        <dbReference type="ARBA" id="ARBA00022801"/>
    </source>
</evidence>
<keyword evidence="8 10" id="KW-0333">Golgi apparatus</keyword>
<feature type="region of interest" description="Disordered" evidence="11">
    <location>
        <begin position="40"/>
        <end position="63"/>
    </location>
</feature>
<keyword evidence="6 10" id="KW-0914">Notch signaling pathway</keyword>
<feature type="transmembrane region" description="Helical" evidence="10">
    <location>
        <begin position="92"/>
        <end position="110"/>
    </location>
</feature>
<dbReference type="SMART" id="SM00730">
    <property type="entry name" value="PSN"/>
    <property type="match status" value="1"/>
</dbReference>
<evidence type="ECO:0000256" key="10">
    <source>
        <dbReference type="RuleBase" id="RU361148"/>
    </source>
</evidence>
<evidence type="ECO:0000313" key="13">
    <source>
        <dbReference type="Proteomes" id="UP000812440"/>
    </source>
</evidence>
<dbReference type="InterPro" id="IPR006639">
    <property type="entry name" value="Preselin/SPP"/>
</dbReference>
<feature type="transmembrane region" description="Helical" evidence="10">
    <location>
        <begin position="143"/>
        <end position="164"/>
    </location>
</feature>
<dbReference type="PANTHER" id="PTHR10202:SF24">
    <property type="entry name" value="PRESENILIN-2"/>
    <property type="match status" value="1"/>
</dbReference>
<dbReference type="GO" id="GO:0070765">
    <property type="term" value="C:gamma-secretase complex"/>
    <property type="evidence" value="ECO:0007669"/>
    <property type="project" value="TreeGrafter"/>
</dbReference>
<dbReference type="GO" id="GO:0034205">
    <property type="term" value="P:amyloid-beta formation"/>
    <property type="evidence" value="ECO:0007669"/>
    <property type="project" value="TreeGrafter"/>
</dbReference>
<evidence type="ECO:0000256" key="8">
    <source>
        <dbReference type="ARBA" id="ARBA00023034"/>
    </source>
</evidence>
<reference evidence="12" key="1">
    <citation type="thesis" date="2020" institute="ProQuest LLC" country="789 East Eisenhower Parkway, Ann Arbor, MI, USA">
        <title>Comparative Genomics and Chromosome Evolution.</title>
        <authorList>
            <person name="Mudd A.B."/>
        </authorList>
    </citation>
    <scope>NUCLEOTIDE SEQUENCE</scope>
    <source>
        <strain evidence="12">Female2</strain>
        <tissue evidence="12">Blood</tissue>
    </source>
</reference>
<sequence>MKTLMISSDSEEEECNERTSLITSQSPTLPSYQDVPQASGVLESSSHGKVQTNTTQSVVPNGSTSMQEAYNRDAAVENEEEELTLKYGARHVIMLFIPVTLCMIVVVATIKSVSFYTEKDGQLLYTPFSEDTTSVGQRLLNSVLNTIIMISVILVMTVFLVLLYKYRCYKFIHGWLILSSLMLLFMFTYMYLGEVFKTYNVAMDYLTLFMVIWNFGAVGMICIHWKGPLQLQQAYLIMISALMALVFIKYLPEWSAWVILGAISVYDLLAVLCPKGPLRMLVETAQERNEPIFPALIYSSAMVWTVGMADSVKADRRPDLQAEDIGSTTTYVVNSSTQEDTGASECIIQTMHNPSSEDPDEERGVKLGLGDFIFYSVLVGKAASAASGDWNTTLACFVAILIGLCLTLLLLAVFKKALPALPISITFGLIFYFSTDNIVQPFMDTLASHQLYI</sequence>
<evidence type="ECO:0000313" key="12">
    <source>
        <dbReference type="EMBL" id="KAG8444366.1"/>
    </source>
</evidence>
<evidence type="ECO:0000256" key="5">
    <source>
        <dbReference type="ARBA" id="ARBA00022824"/>
    </source>
</evidence>
<dbReference type="EC" id="3.4.23.-" evidence="10"/>
<feature type="transmembrane region" description="Helical" evidence="10">
    <location>
        <begin position="171"/>
        <end position="193"/>
    </location>
</feature>
<evidence type="ECO:0000256" key="11">
    <source>
        <dbReference type="SAM" id="MobiDB-lite"/>
    </source>
</evidence>
<dbReference type="Proteomes" id="UP000812440">
    <property type="component" value="Chromosome 5"/>
</dbReference>
<dbReference type="GO" id="GO:0055074">
    <property type="term" value="P:calcium ion homeostasis"/>
    <property type="evidence" value="ECO:0007669"/>
    <property type="project" value="TreeGrafter"/>
</dbReference>
<dbReference type="GO" id="GO:0042500">
    <property type="term" value="F:aspartic endopeptidase activity, intramembrane cleaving"/>
    <property type="evidence" value="ECO:0007669"/>
    <property type="project" value="InterPro"/>
</dbReference>
<comment type="caution">
    <text evidence="12">The sequence shown here is derived from an EMBL/GenBank/DDBJ whole genome shotgun (WGS) entry which is preliminary data.</text>
</comment>
<dbReference type="GO" id="GO:0016485">
    <property type="term" value="P:protein processing"/>
    <property type="evidence" value="ECO:0007669"/>
    <property type="project" value="InterPro"/>
</dbReference>
<evidence type="ECO:0000256" key="2">
    <source>
        <dbReference type="ARBA" id="ARBA00022670"/>
    </source>
</evidence>
<dbReference type="PANTHER" id="PTHR10202">
    <property type="entry name" value="PRESENILIN"/>
    <property type="match status" value="1"/>
</dbReference>
<dbReference type="InterPro" id="IPR042524">
    <property type="entry name" value="Presenilin_C"/>
</dbReference>
<organism evidence="12 13">
    <name type="scientific">Hymenochirus boettgeri</name>
    <name type="common">Congo dwarf clawed frog</name>
    <dbReference type="NCBI Taxonomy" id="247094"/>
    <lineage>
        <taxon>Eukaryota</taxon>
        <taxon>Metazoa</taxon>
        <taxon>Chordata</taxon>
        <taxon>Craniata</taxon>
        <taxon>Vertebrata</taxon>
        <taxon>Euteleostomi</taxon>
        <taxon>Amphibia</taxon>
        <taxon>Batrachia</taxon>
        <taxon>Anura</taxon>
        <taxon>Pipoidea</taxon>
        <taxon>Pipidae</taxon>
        <taxon>Pipinae</taxon>
        <taxon>Hymenochirus</taxon>
    </lineage>
</organism>
<dbReference type="GO" id="GO:0000139">
    <property type="term" value="C:Golgi membrane"/>
    <property type="evidence" value="ECO:0007669"/>
    <property type="project" value="UniProtKB-SubCell"/>
</dbReference>
<keyword evidence="13" id="KW-1185">Reference proteome</keyword>
<evidence type="ECO:0000256" key="6">
    <source>
        <dbReference type="ARBA" id="ARBA00022976"/>
    </source>
</evidence>
<feature type="transmembrane region" description="Helical" evidence="10">
    <location>
        <begin position="232"/>
        <end position="248"/>
    </location>
</feature>
<keyword evidence="3 10" id="KW-0812">Transmembrane</keyword>
<gene>
    <name evidence="12" type="ORF">GDO86_009527</name>
</gene>
<dbReference type="Pfam" id="PF01080">
    <property type="entry name" value="Presenilin"/>
    <property type="match status" value="2"/>
</dbReference>
<dbReference type="OrthoDB" id="20287at2759"/>
<keyword evidence="7 10" id="KW-1133">Transmembrane helix</keyword>
<keyword evidence="2 10" id="KW-0645">Protease</keyword>
<comment type="similarity">
    <text evidence="1 10">Belongs to the peptidase A22A family.</text>
</comment>
<keyword evidence="5 10" id="KW-0256">Endoplasmic reticulum</keyword>
<keyword evidence="9 10" id="KW-0472">Membrane</keyword>
<dbReference type="FunFam" id="1.10.472.100:FF:000001">
    <property type="entry name" value="Presenilin"/>
    <property type="match status" value="1"/>
</dbReference>
<evidence type="ECO:0000256" key="9">
    <source>
        <dbReference type="ARBA" id="ARBA00023136"/>
    </source>
</evidence>
<comment type="function">
    <text evidence="10">Probable subunit of the gamma-secretase complex, an endoprotease complex that catalyzes the intramembrane cleavage of integral membrane proteins such as Notch receptors.</text>
</comment>
<proteinExistence type="inferred from homology"/>
<dbReference type="EMBL" id="JAACNH010000004">
    <property type="protein sequence ID" value="KAG8444366.1"/>
    <property type="molecule type" value="Genomic_DNA"/>
</dbReference>
<dbReference type="GO" id="GO:0006509">
    <property type="term" value="P:membrane protein ectodomain proteolysis"/>
    <property type="evidence" value="ECO:0007669"/>
    <property type="project" value="TreeGrafter"/>
</dbReference>